<organism evidence="4 5">
    <name type="scientific">Perkinsus olseni</name>
    <name type="common">Perkinsus atlanticus</name>
    <dbReference type="NCBI Taxonomy" id="32597"/>
    <lineage>
        <taxon>Eukaryota</taxon>
        <taxon>Sar</taxon>
        <taxon>Alveolata</taxon>
        <taxon>Perkinsozoa</taxon>
        <taxon>Perkinsea</taxon>
        <taxon>Perkinsida</taxon>
        <taxon>Perkinsidae</taxon>
        <taxon>Perkinsus</taxon>
    </lineage>
</organism>
<dbReference type="CDD" id="cd02801">
    <property type="entry name" value="DUS_like_FMN"/>
    <property type="match status" value="1"/>
</dbReference>
<feature type="region of interest" description="Disordered" evidence="2">
    <location>
        <begin position="1103"/>
        <end position="1157"/>
    </location>
</feature>
<feature type="coiled-coil region" evidence="1">
    <location>
        <begin position="351"/>
        <end position="644"/>
    </location>
</feature>
<proteinExistence type="predicted"/>
<feature type="domain" description="Cilia- and flagella-associated protein 58 central coiled coil" evidence="3">
    <location>
        <begin position="642"/>
        <end position="953"/>
    </location>
</feature>
<dbReference type="PANTHER" id="PTHR45936">
    <property type="entry name" value="TRNA-DIHYDROURIDINE(20) SYNTHASE [NAD(P)+]-LIKE"/>
    <property type="match status" value="1"/>
</dbReference>
<feature type="coiled-coil region" evidence="1">
    <location>
        <begin position="680"/>
        <end position="763"/>
    </location>
</feature>
<evidence type="ECO:0000256" key="1">
    <source>
        <dbReference type="SAM" id="Coils"/>
    </source>
</evidence>
<reference evidence="4 5" key="1">
    <citation type="submission" date="2020-04" db="EMBL/GenBank/DDBJ databases">
        <title>Perkinsus olseni comparative genomics.</title>
        <authorList>
            <person name="Bogema D.R."/>
        </authorList>
    </citation>
    <scope>NUCLEOTIDE SEQUENCE [LARGE SCALE GENOMIC DNA]</scope>
    <source>
        <strain evidence="4">00978-12</strain>
    </source>
</reference>
<feature type="coiled-coil region" evidence="1">
    <location>
        <begin position="807"/>
        <end position="890"/>
    </location>
</feature>
<accession>A0A7J6P099</accession>
<evidence type="ECO:0000259" key="3">
    <source>
        <dbReference type="Pfam" id="PF21771"/>
    </source>
</evidence>
<dbReference type="Proteomes" id="UP000541610">
    <property type="component" value="Unassembled WGS sequence"/>
</dbReference>
<feature type="compositionally biased region" description="Polar residues" evidence="2">
    <location>
        <begin position="1113"/>
        <end position="1124"/>
    </location>
</feature>
<protein>
    <recommendedName>
        <fullName evidence="3">Cilia- and flagella-associated protein 58 central coiled coil domain-containing protein</fullName>
    </recommendedName>
</protein>
<gene>
    <name evidence="4" type="ORF">FOZ60_002483</name>
</gene>
<dbReference type="GO" id="GO:0005737">
    <property type="term" value="C:cytoplasm"/>
    <property type="evidence" value="ECO:0007669"/>
    <property type="project" value="TreeGrafter"/>
</dbReference>
<keyword evidence="1" id="KW-0175">Coiled coil</keyword>
<dbReference type="PANTHER" id="PTHR45936:SF1">
    <property type="entry name" value="TRNA-DIHYDROURIDINE(20) SYNTHASE [NAD(P)+]-LIKE"/>
    <property type="match status" value="1"/>
</dbReference>
<dbReference type="Gene3D" id="3.20.20.70">
    <property type="entry name" value="Aldolase class I"/>
    <property type="match status" value="2"/>
</dbReference>
<dbReference type="EMBL" id="JABANP010000143">
    <property type="protein sequence ID" value="KAF4688741.1"/>
    <property type="molecule type" value="Genomic_DNA"/>
</dbReference>
<evidence type="ECO:0000313" key="4">
    <source>
        <dbReference type="EMBL" id="KAF4688741.1"/>
    </source>
</evidence>
<evidence type="ECO:0000256" key="2">
    <source>
        <dbReference type="SAM" id="MobiDB-lite"/>
    </source>
</evidence>
<dbReference type="Pfam" id="PF21771">
    <property type="entry name" value="CFAP58_CC"/>
    <property type="match status" value="1"/>
</dbReference>
<comment type="caution">
    <text evidence="4">The sequence shown here is derived from an EMBL/GenBank/DDBJ whole genome shotgun (WGS) entry which is preliminary data.</text>
</comment>
<name>A0A7J6P099_PEROL</name>
<feature type="coiled-coil region" evidence="1">
    <location>
        <begin position="933"/>
        <end position="960"/>
    </location>
</feature>
<dbReference type="GO" id="GO:0017150">
    <property type="term" value="F:tRNA dihydrouridine synthase activity"/>
    <property type="evidence" value="ECO:0007669"/>
    <property type="project" value="TreeGrafter"/>
</dbReference>
<evidence type="ECO:0000313" key="5">
    <source>
        <dbReference type="Proteomes" id="UP000541610"/>
    </source>
</evidence>
<dbReference type="InterPro" id="IPR035587">
    <property type="entry name" value="DUS-like_FMN-bd"/>
</dbReference>
<dbReference type="InterPro" id="IPR013785">
    <property type="entry name" value="Aldolase_TIM"/>
</dbReference>
<dbReference type="OrthoDB" id="264785at2759"/>
<dbReference type="SUPFAM" id="SSF51395">
    <property type="entry name" value="FMN-linked oxidoreductases"/>
    <property type="match status" value="1"/>
</dbReference>
<dbReference type="InterPro" id="IPR049270">
    <property type="entry name" value="CFAP58_CC"/>
</dbReference>
<sequence>MVRACTLPLRKLTASYGADLVYSEEIIDQKIYNSKRVWDPSFKTWDYISQRDNSLVFQTAEDEKPKLIFQMGTNSGPGAQKAAMTLLQDVAGFDVNMGCPKSFSIKGRHGQPTEEELQDVIKRTSEFIKGCSDAGACAVALHTRTIPMRPRNPAIWPTFAQVQQLCPDVLLIPNGDFFDRRAIEAFRALMDETAVPWSNSFMIARGGLYNPQMFDKTGKGMSLPKKEVLQEYMHLATRYGSPHQNTKWVLAQLLTNDTMYEGQPVKVIQQTLSRCKSHEALCNALGITDFDKAAYHPKAHTVNYFKECVYCIVVRYERLHDTLKQSHDSEKMLITKCRELSTEIVDNAYKVQRALRQSQEDQATIKALKKEIEKAWKIIEESRDKEQTSRTTIEDLRAEVANMSKLVERSAETAASHETREKVLTQQRVDLVRHRDILAAQVEQLQAQSKQLEETRQTLEADCEKQRQERARLDNLLKERLTKFQDNTRQREQLDAELRRHRETLEDIGDDSVDTLDRIAEVQEEHKKVLRDLKASSRDVEYQKSIQNNLQEEIRRVREQSAAEVRRKQKLKKDMKELKEELEKQKKELNKAERAKEKAEAIYKQLCAEKEEDDRERAELLKEKKTAAKMVQELSDKVEKVRRREEADAKMLSDLSHEKELLFKAMQKATDRKDMEIALVKQNEQRSNDMLRELQQWRQAKAQTEDQLHDLVMQRDRFMRQLKETNDRYLGILQTIRDRDSRLAALKEEIAAIQTECMQQKNLYEAVRADRNLYSKNVLEAQGEIADIERKFSSDGNLALALTLPTDQSLEHRTKQLRAEIEEKDQELVSKHLATQELTKTAEQLRTSLEKAKKRLRNLASVAEVYREEIAKLEKARAVTEEEIHKQKMNSDRVAGDKELLCTRLVQKKAEHDEVHEKIKLCESALKAGEVRYRELCDEIALKKDELGKLQADLAGLRARVGNMEDCWLSVPKVKALSDELEKPMNVHRWRELEGSDPEMFHMLEKMRNLQRRLISRTEEVVERKETVRREEEDIKMLERKLERIPGPELQEQLVIHEGHLRDRNDQLTAMNAELADYKRVIDEYQAEIRRLKKEKQEVMQKYYKQKKQSSQNEAASRGKSTAGGQKKGAASLLQLPTQPPSPTGPTTTPSPDVCPGGGRAIVVTTKIVLFSDWPSMSASGPRTFLTDHLPAFSSGNNCLNVRVADLVLTVTGSILRNWVDGDVTRVSRTTNAGGGQDFQSFLQQLQNSGTSVWLNVIPNDSTWSAVCTGQPNVVACLFRFAATWNAFIKAQVIVGIVIDGISISSRDLPTFMSQGASAKGSLKLGLTVGLGLLNGMKNQYGTSVDFYLSFLLDFWVPSPQAYFGSSSEFFTRRGNVKDMTNFLLSSTSGESPLPQTDTQRYDDDTAMLWSPRHFGSTGCMYPLNTGTCTNSNGTDELGSWAPNGAIELMKSSDALHVVDDRLPEVLWEELLIVIILNRIKLDPIRHFSFANDSSRYSRRKSSIVKSIAILAGVKGEQLTHRERFVKANNIEKYIISDAPHLFLEGHVCSGVGIVLQKSR</sequence>
<dbReference type="InterPro" id="IPR052582">
    <property type="entry name" value="tRNA-DUS-like"/>
</dbReference>